<evidence type="ECO:0000313" key="4">
    <source>
        <dbReference type="EMBL" id="NMQ20322.1"/>
    </source>
</evidence>
<dbReference type="SUPFAM" id="SSF141868">
    <property type="entry name" value="EAL domain-like"/>
    <property type="match status" value="1"/>
</dbReference>
<dbReference type="SUPFAM" id="SSF55785">
    <property type="entry name" value="PYP-like sensor domain (PAS domain)"/>
    <property type="match status" value="1"/>
</dbReference>
<dbReference type="PROSITE" id="PS50887">
    <property type="entry name" value="GGDEF"/>
    <property type="match status" value="1"/>
</dbReference>
<name>A0ABX1TLN4_9GAMM</name>
<evidence type="ECO:0000259" key="1">
    <source>
        <dbReference type="PROSITE" id="PS50112"/>
    </source>
</evidence>
<evidence type="ECO:0000259" key="3">
    <source>
        <dbReference type="PROSITE" id="PS50887"/>
    </source>
</evidence>
<dbReference type="EMBL" id="SPMZ01000044">
    <property type="protein sequence ID" value="NMQ20322.1"/>
    <property type="molecule type" value="Genomic_DNA"/>
</dbReference>
<sequence length="705" mass="79420">MHPGHQQRLERVSEPSVINLLVADPVQSDIEHIVKTLRGEGYQLELIHADQAEEIRGAIDYQPLDLILARLAENLPSIAELRLMVVEAKQDIPIIVVMDDECRQQHKPARLLEEGADDFFDLDDADHLVAVVRKELRHLQNRKREQSFETRFKESENRSQALLENIQEAIAYIHEGVHAYANPAYLRLFGYPSKEDLAQIQLVHMVPPTYRDALKSVLRRSIRSGKAIEAVELAGVRSNGQTFPMLLECAPTRMNDEPCTQIIVRDATPEKSAYNQQLENLLKYDDVTGLYSRRFFLETLEIDHNGTVLYVLFTDYAAIRYAMGFEAIEQFMLEAASLFKEMLAIEDIAANFASGVFTIYVPARSSTDATALAEKIRASVGEHSFQINGKLFTTTCCIGVCQAQESHESAVQILAHADRACEAARQKGGNQIEVYKPPKEERQGGISEQDEASIRLIRNALTKGRLSLLYQPIVSFENAHEARYKVYLQILDETDKPQPLDKLGAVAVRYGLMGALDKWTLIRALSALIEMNKTGTKPPMLFIRLSRNSLTDPEFFDWLGKRCKDSRLPGNHLVLEIKESNADDCFDETRQLRARLRELGCGLALSHFGGKPHSDRLLRELVPDYIKLDGSLIERLAKSKDENSRQSMAGLAEQAHELKVRVVAAGVSTAPQMASIWQFGVTLVQGNMVAETSLRLDFDFRQYSS</sequence>
<dbReference type="SMART" id="SM00267">
    <property type="entry name" value="GGDEF"/>
    <property type="match status" value="1"/>
</dbReference>
<reference evidence="4 5" key="1">
    <citation type="submission" date="2019-03" db="EMBL/GenBank/DDBJ databases">
        <title>Metabolic reconstructions from genomes of highly enriched 'Candidatus Accumulibacter' and 'Candidatus Competibacter' bioreactor populations.</title>
        <authorList>
            <person name="Annavajhala M.K."/>
            <person name="Welles L."/>
            <person name="Abbas B."/>
            <person name="Sorokin D."/>
            <person name="Park H."/>
            <person name="Van Loosdrecht M."/>
            <person name="Chandran K."/>
        </authorList>
    </citation>
    <scope>NUCLEOTIDE SEQUENCE [LARGE SCALE GENOMIC DNA]</scope>
    <source>
        <strain evidence="4 5">SBR_G</strain>
    </source>
</reference>
<dbReference type="InterPro" id="IPR013767">
    <property type="entry name" value="PAS_fold"/>
</dbReference>
<dbReference type="PROSITE" id="PS50883">
    <property type="entry name" value="EAL"/>
    <property type="match status" value="1"/>
</dbReference>
<dbReference type="NCBIfam" id="TIGR00229">
    <property type="entry name" value="sensory_box"/>
    <property type="match status" value="1"/>
</dbReference>
<keyword evidence="5" id="KW-1185">Reference proteome</keyword>
<dbReference type="Gene3D" id="3.20.20.450">
    <property type="entry name" value="EAL domain"/>
    <property type="match status" value="1"/>
</dbReference>
<dbReference type="Pfam" id="PF00989">
    <property type="entry name" value="PAS"/>
    <property type="match status" value="1"/>
</dbReference>
<dbReference type="SUPFAM" id="SSF55073">
    <property type="entry name" value="Nucleotide cyclase"/>
    <property type="match status" value="1"/>
</dbReference>
<dbReference type="InterPro" id="IPR050706">
    <property type="entry name" value="Cyclic-di-GMP_PDE-like"/>
</dbReference>
<dbReference type="Gene3D" id="3.30.450.20">
    <property type="entry name" value="PAS domain"/>
    <property type="match status" value="1"/>
</dbReference>
<evidence type="ECO:0000259" key="2">
    <source>
        <dbReference type="PROSITE" id="PS50883"/>
    </source>
</evidence>
<dbReference type="InterPro" id="IPR029787">
    <property type="entry name" value="Nucleotide_cyclase"/>
</dbReference>
<feature type="domain" description="EAL" evidence="2">
    <location>
        <begin position="450"/>
        <end position="705"/>
    </location>
</feature>
<dbReference type="InterPro" id="IPR000014">
    <property type="entry name" value="PAS"/>
</dbReference>
<dbReference type="CDD" id="cd01949">
    <property type="entry name" value="GGDEF"/>
    <property type="match status" value="1"/>
</dbReference>
<dbReference type="CDD" id="cd01948">
    <property type="entry name" value="EAL"/>
    <property type="match status" value="1"/>
</dbReference>
<dbReference type="CDD" id="cd00130">
    <property type="entry name" value="PAS"/>
    <property type="match status" value="1"/>
</dbReference>
<gene>
    <name evidence="4" type="ORF">E4P82_14620</name>
</gene>
<accession>A0ABX1TLN4</accession>
<dbReference type="PROSITE" id="PS50112">
    <property type="entry name" value="PAS"/>
    <property type="match status" value="1"/>
</dbReference>
<dbReference type="SUPFAM" id="SSF52172">
    <property type="entry name" value="CheY-like"/>
    <property type="match status" value="1"/>
</dbReference>
<dbReference type="InterPro" id="IPR000160">
    <property type="entry name" value="GGDEF_dom"/>
</dbReference>
<organism evidence="4 5">
    <name type="scientific">Candidatus Competibacter phosphatis</name>
    <dbReference type="NCBI Taxonomy" id="221280"/>
    <lineage>
        <taxon>Bacteria</taxon>
        <taxon>Pseudomonadati</taxon>
        <taxon>Pseudomonadota</taxon>
        <taxon>Gammaproteobacteria</taxon>
        <taxon>Candidatus Competibacteraceae</taxon>
        <taxon>Candidatus Competibacter</taxon>
    </lineage>
</organism>
<dbReference type="Gene3D" id="3.30.70.270">
    <property type="match status" value="1"/>
</dbReference>
<dbReference type="Gene3D" id="3.40.50.2300">
    <property type="match status" value="1"/>
</dbReference>
<dbReference type="Pfam" id="PF00990">
    <property type="entry name" value="GGDEF"/>
    <property type="match status" value="1"/>
</dbReference>
<dbReference type="InterPro" id="IPR011006">
    <property type="entry name" value="CheY-like_superfamily"/>
</dbReference>
<dbReference type="InterPro" id="IPR001633">
    <property type="entry name" value="EAL_dom"/>
</dbReference>
<protein>
    <submittedName>
        <fullName evidence="4">EAL domain-containing protein</fullName>
    </submittedName>
</protein>
<feature type="domain" description="GGDEF" evidence="3">
    <location>
        <begin position="293"/>
        <end position="437"/>
    </location>
</feature>
<dbReference type="Proteomes" id="UP000760480">
    <property type="component" value="Unassembled WGS sequence"/>
</dbReference>
<dbReference type="Pfam" id="PF00563">
    <property type="entry name" value="EAL"/>
    <property type="match status" value="1"/>
</dbReference>
<dbReference type="SMART" id="SM00052">
    <property type="entry name" value="EAL"/>
    <property type="match status" value="1"/>
</dbReference>
<proteinExistence type="predicted"/>
<dbReference type="PANTHER" id="PTHR33121:SF23">
    <property type="entry name" value="CYCLIC DI-GMP PHOSPHODIESTERASE PDEB"/>
    <property type="match status" value="1"/>
</dbReference>
<evidence type="ECO:0000313" key="5">
    <source>
        <dbReference type="Proteomes" id="UP000760480"/>
    </source>
</evidence>
<dbReference type="InterPro" id="IPR035965">
    <property type="entry name" value="PAS-like_dom_sf"/>
</dbReference>
<feature type="domain" description="PAS" evidence="1">
    <location>
        <begin position="175"/>
        <end position="225"/>
    </location>
</feature>
<dbReference type="NCBIfam" id="TIGR00254">
    <property type="entry name" value="GGDEF"/>
    <property type="match status" value="1"/>
</dbReference>
<dbReference type="SMART" id="SM00091">
    <property type="entry name" value="PAS"/>
    <property type="match status" value="1"/>
</dbReference>
<dbReference type="PANTHER" id="PTHR33121">
    <property type="entry name" value="CYCLIC DI-GMP PHOSPHODIESTERASE PDEF"/>
    <property type="match status" value="1"/>
</dbReference>
<comment type="caution">
    <text evidence="4">The sequence shown here is derived from an EMBL/GenBank/DDBJ whole genome shotgun (WGS) entry which is preliminary data.</text>
</comment>
<dbReference type="InterPro" id="IPR035919">
    <property type="entry name" value="EAL_sf"/>
</dbReference>
<dbReference type="InterPro" id="IPR043128">
    <property type="entry name" value="Rev_trsase/Diguanyl_cyclase"/>
</dbReference>